<dbReference type="KEGG" id="aluc:AKAW2_51366S"/>
<proteinExistence type="predicted"/>
<feature type="region of interest" description="Disordered" evidence="1">
    <location>
        <begin position="89"/>
        <end position="110"/>
    </location>
</feature>
<evidence type="ECO:0000313" key="2">
    <source>
        <dbReference type="EMBL" id="BCS01025.1"/>
    </source>
</evidence>
<dbReference type="Proteomes" id="UP000661280">
    <property type="component" value="Chromosome 5"/>
</dbReference>
<evidence type="ECO:0000313" key="3">
    <source>
        <dbReference type="Proteomes" id="UP000661280"/>
    </source>
</evidence>
<reference evidence="2" key="1">
    <citation type="submission" date="2021-01" db="EMBL/GenBank/DDBJ databases">
        <authorList>
            <consortium name="Aspergillus luchuensis mut. kawachii IFO 4304 genome sequencing consortium"/>
            <person name="Kazuki M."/>
            <person name="Futagami T."/>
        </authorList>
    </citation>
    <scope>NUCLEOTIDE SEQUENCE</scope>
    <source>
        <strain evidence="2">IFO 4308</strain>
    </source>
</reference>
<sequence length="110" mass="12564">MQYRVYECAADDSSFSLAFGPTSMDTKVRMKTQSILRGPLRWQYDDDEPVSPMICLLCCLRATKGDSYSPQTQFLKTLLSHQEGPIRLRLSRSPNMPIKTPCVKEESTLR</sequence>
<organism evidence="2 3">
    <name type="scientific">Aspergillus kawachii</name>
    <name type="common">White koji mold</name>
    <name type="synonym">Aspergillus awamori var. kawachi</name>
    <dbReference type="NCBI Taxonomy" id="1069201"/>
    <lineage>
        <taxon>Eukaryota</taxon>
        <taxon>Fungi</taxon>
        <taxon>Dikarya</taxon>
        <taxon>Ascomycota</taxon>
        <taxon>Pezizomycotina</taxon>
        <taxon>Eurotiomycetes</taxon>
        <taxon>Eurotiomycetidae</taxon>
        <taxon>Eurotiales</taxon>
        <taxon>Aspergillaceae</taxon>
        <taxon>Aspergillus</taxon>
        <taxon>Aspergillus subgen. Circumdati</taxon>
    </lineage>
</organism>
<reference evidence="2" key="2">
    <citation type="submission" date="2021-02" db="EMBL/GenBank/DDBJ databases">
        <title>Aspergillus luchuensis mut. kawachii IFO 4304 genome sequence.</title>
        <authorList>
            <person name="Mori K."/>
            <person name="Kadooka C."/>
            <person name="Goto M."/>
            <person name="Futagami T."/>
        </authorList>
    </citation>
    <scope>NUCLEOTIDE SEQUENCE</scope>
    <source>
        <strain evidence="2">IFO 4308</strain>
    </source>
</reference>
<protein>
    <submittedName>
        <fullName evidence="2">Uncharacterized protein</fullName>
    </submittedName>
</protein>
<keyword evidence="3" id="KW-1185">Reference proteome</keyword>
<accession>A0A7R7WDZ4</accession>
<dbReference type="GeneID" id="64962346"/>
<dbReference type="RefSeq" id="XP_041544787.1">
    <property type="nucleotide sequence ID" value="XM_041691287.1"/>
</dbReference>
<name>A0A7R7WDZ4_ASPKA</name>
<dbReference type="OrthoDB" id="10474345at2759"/>
<dbReference type="EMBL" id="AP024429">
    <property type="protein sequence ID" value="BCS01025.1"/>
    <property type="molecule type" value="Genomic_DNA"/>
</dbReference>
<gene>
    <name evidence="2" type="ORF">AKAW2_51366S</name>
</gene>
<dbReference type="AlphaFoldDB" id="A0A7R7WDZ4"/>
<evidence type="ECO:0000256" key="1">
    <source>
        <dbReference type="SAM" id="MobiDB-lite"/>
    </source>
</evidence>